<reference evidence="1" key="1">
    <citation type="submission" date="2014-11" db="EMBL/GenBank/DDBJ databases">
        <authorList>
            <person name="Amaro Gonzalez C."/>
        </authorList>
    </citation>
    <scope>NUCLEOTIDE SEQUENCE</scope>
</reference>
<reference evidence="1" key="2">
    <citation type="journal article" date="2015" name="Fish Shellfish Immunol.">
        <title>Early steps in the European eel (Anguilla anguilla)-Vibrio vulnificus interaction in the gills: Role of the RtxA13 toxin.</title>
        <authorList>
            <person name="Callol A."/>
            <person name="Pajuelo D."/>
            <person name="Ebbesson L."/>
            <person name="Teles M."/>
            <person name="MacKenzie S."/>
            <person name="Amaro C."/>
        </authorList>
    </citation>
    <scope>NUCLEOTIDE SEQUENCE</scope>
</reference>
<proteinExistence type="predicted"/>
<name>A0A0E9UM30_ANGAN</name>
<organism evidence="1">
    <name type="scientific">Anguilla anguilla</name>
    <name type="common">European freshwater eel</name>
    <name type="synonym">Muraena anguilla</name>
    <dbReference type="NCBI Taxonomy" id="7936"/>
    <lineage>
        <taxon>Eukaryota</taxon>
        <taxon>Metazoa</taxon>
        <taxon>Chordata</taxon>
        <taxon>Craniata</taxon>
        <taxon>Vertebrata</taxon>
        <taxon>Euteleostomi</taxon>
        <taxon>Actinopterygii</taxon>
        <taxon>Neopterygii</taxon>
        <taxon>Teleostei</taxon>
        <taxon>Anguilliformes</taxon>
        <taxon>Anguillidae</taxon>
        <taxon>Anguilla</taxon>
    </lineage>
</organism>
<dbReference type="AlphaFoldDB" id="A0A0E9UM30"/>
<sequence length="55" mass="6238">MAKNAKQYAHCKIASVCCIFISVDSVALASYERQFRKFQNMAMHHFVPVNSAIMT</sequence>
<protein>
    <submittedName>
        <fullName evidence="1">Uncharacterized protein</fullName>
    </submittedName>
</protein>
<evidence type="ECO:0000313" key="1">
    <source>
        <dbReference type="EMBL" id="JAH66847.1"/>
    </source>
</evidence>
<dbReference type="EMBL" id="GBXM01041730">
    <property type="protein sequence ID" value="JAH66847.1"/>
    <property type="molecule type" value="Transcribed_RNA"/>
</dbReference>
<accession>A0A0E9UM30</accession>